<organism evidence="2 3">
    <name type="scientific">Variovorax paradoxus</name>
    <dbReference type="NCBI Taxonomy" id="34073"/>
    <lineage>
        <taxon>Bacteria</taxon>
        <taxon>Pseudomonadati</taxon>
        <taxon>Pseudomonadota</taxon>
        <taxon>Betaproteobacteria</taxon>
        <taxon>Burkholderiales</taxon>
        <taxon>Comamonadaceae</taxon>
        <taxon>Variovorax</taxon>
    </lineage>
</organism>
<dbReference type="OrthoDB" id="9811884at2"/>
<reference evidence="2 3" key="1">
    <citation type="submission" date="2014-12" db="EMBL/GenBank/DDBJ databases">
        <title>16Stimator: statistical estimation of ribosomal gene copy numbers from draft genome assemblies.</title>
        <authorList>
            <person name="Perisin M.A."/>
            <person name="Vetter M."/>
            <person name="Gilbert J.A."/>
            <person name="Bergelson J."/>
        </authorList>
    </citation>
    <scope>NUCLEOTIDE SEQUENCE [LARGE SCALE GENOMIC DNA]</scope>
    <source>
        <strain evidence="2 3">MEDvA23</strain>
    </source>
</reference>
<gene>
    <name evidence="2" type="ORF">RT97_31030</name>
</gene>
<dbReference type="PANTHER" id="PTHR48090:SF7">
    <property type="entry name" value="RFBJ PROTEIN"/>
    <property type="match status" value="1"/>
</dbReference>
<dbReference type="InterPro" id="IPR029044">
    <property type="entry name" value="Nucleotide-diphossugar_trans"/>
</dbReference>
<dbReference type="SUPFAM" id="SSF53448">
    <property type="entry name" value="Nucleotide-diphospho-sugar transferases"/>
    <property type="match status" value="1"/>
</dbReference>
<feature type="domain" description="Glycosyltransferase 2-like" evidence="1">
    <location>
        <begin position="3"/>
        <end position="54"/>
    </location>
</feature>
<dbReference type="InterPro" id="IPR050256">
    <property type="entry name" value="Glycosyltransferase_2"/>
</dbReference>
<comment type="caution">
    <text evidence="2">The sequence shown here is derived from an EMBL/GenBank/DDBJ whole genome shotgun (WGS) entry which is preliminary data.</text>
</comment>
<evidence type="ECO:0000259" key="1">
    <source>
        <dbReference type="Pfam" id="PF00535"/>
    </source>
</evidence>
<dbReference type="EMBL" id="JXQQ01000135">
    <property type="protein sequence ID" value="KIQ16298.1"/>
    <property type="molecule type" value="Genomic_DNA"/>
</dbReference>
<accession>A0A0D0KI81</accession>
<evidence type="ECO:0000313" key="3">
    <source>
        <dbReference type="Proteomes" id="UP000032067"/>
    </source>
</evidence>
<dbReference type="InterPro" id="IPR001173">
    <property type="entry name" value="Glyco_trans_2-like"/>
</dbReference>
<proteinExistence type="predicted"/>
<dbReference type="CDD" id="cd04179">
    <property type="entry name" value="DPM_DPG-synthase_like"/>
    <property type="match status" value="1"/>
</dbReference>
<sequence>MLSIVIPVLNEVRTLPSVLVAVSRALPEVDKEILLVDDGSVDGTREWIRATFPDDRRAVSHMSIDSGGNFVCNGGPAAARITVRALYHERNRGKGAGLTTGLAAATGDVIVVQDADLEYDPQDWRPMYDLIVNQKAAHVVYGSRFKGRRMGRAKFISFQQAAANWVISTLFGLLYWKWISDIEVCYKMFTKEVNDTLEITCADFGCEIQISAQIVRARRWDMREVPIGYRGRTAKEGKKINWRDGVKALGYLLRFRVAG</sequence>
<protein>
    <recommendedName>
        <fullName evidence="1">Glycosyltransferase 2-like domain-containing protein</fullName>
    </recommendedName>
</protein>
<dbReference type="RefSeq" id="WP_042582707.1">
    <property type="nucleotide sequence ID" value="NZ_JXQQ01000135.1"/>
</dbReference>
<dbReference type="Proteomes" id="UP000032067">
    <property type="component" value="Unassembled WGS sequence"/>
</dbReference>
<feature type="domain" description="Glycosyltransferase 2-like" evidence="1">
    <location>
        <begin position="83"/>
        <end position="147"/>
    </location>
</feature>
<dbReference type="Gene3D" id="3.90.550.10">
    <property type="entry name" value="Spore Coat Polysaccharide Biosynthesis Protein SpsA, Chain A"/>
    <property type="match status" value="1"/>
</dbReference>
<dbReference type="Pfam" id="PF00535">
    <property type="entry name" value="Glycos_transf_2"/>
    <property type="match status" value="2"/>
</dbReference>
<dbReference type="AlphaFoldDB" id="A0A0D0KI81"/>
<dbReference type="PANTHER" id="PTHR48090">
    <property type="entry name" value="UNDECAPRENYL-PHOSPHATE 4-DEOXY-4-FORMAMIDO-L-ARABINOSE TRANSFERASE-RELATED"/>
    <property type="match status" value="1"/>
</dbReference>
<evidence type="ECO:0000313" key="2">
    <source>
        <dbReference type="EMBL" id="KIQ16298.1"/>
    </source>
</evidence>
<name>A0A0D0KI81_VARPD</name>